<evidence type="ECO:0000256" key="1">
    <source>
        <dbReference type="SAM" id="SignalP"/>
    </source>
</evidence>
<accession>A0ABV9B0X8</accession>
<feature type="signal peptide" evidence="1">
    <location>
        <begin position="1"/>
        <end position="20"/>
    </location>
</feature>
<gene>
    <name evidence="2" type="ORF">ACFPIH_41465</name>
</gene>
<sequence length="273" mass="28188">MRIRALVVAATGAVALSALAVPAAQAAPAAPAGPAVTFSNMKINGGKNIVVGPTSKVTVSATYTVTKPAALKASSFITGPGLYRGATVDPDSNQKILSGDNEGTCTAVAGSSTVLKCKATIQLRPKPNDVNEQLTNADAGTWKIAAIAVDTTTFGFTTQGNLGTTKVQRQSKLTTDATPEPVKKGKTITVTGKLSRANWDTYKFAGYSTQPVKLQFKKTGATAWSTVKTIKTSSTGALKTTVKASADGYFRYVFAGTTTTPAVNSAADFIDVK</sequence>
<dbReference type="RefSeq" id="WP_381183062.1">
    <property type="nucleotide sequence ID" value="NZ_JBHSFK010000038.1"/>
</dbReference>
<evidence type="ECO:0000313" key="3">
    <source>
        <dbReference type="Proteomes" id="UP001595839"/>
    </source>
</evidence>
<reference evidence="3" key="1">
    <citation type="journal article" date="2019" name="Int. J. Syst. Evol. Microbiol.">
        <title>The Global Catalogue of Microorganisms (GCM) 10K type strain sequencing project: providing services to taxonomists for standard genome sequencing and annotation.</title>
        <authorList>
            <consortium name="The Broad Institute Genomics Platform"/>
            <consortium name="The Broad Institute Genome Sequencing Center for Infectious Disease"/>
            <person name="Wu L."/>
            <person name="Ma J."/>
        </authorList>
    </citation>
    <scope>NUCLEOTIDE SEQUENCE [LARGE SCALE GENOMIC DNA]</scope>
    <source>
        <strain evidence="3">CGMCC 4.7177</strain>
    </source>
</reference>
<evidence type="ECO:0000313" key="2">
    <source>
        <dbReference type="EMBL" id="MFC4505853.1"/>
    </source>
</evidence>
<proteinExistence type="predicted"/>
<dbReference type="EMBL" id="JBHSFK010000038">
    <property type="protein sequence ID" value="MFC4505853.1"/>
    <property type="molecule type" value="Genomic_DNA"/>
</dbReference>
<keyword evidence="3" id="KW-1185">Reference proteome</keyword>
<protein>
    <recommendedName>
        <fullName evidence="4">Calcium-binding protein</fullName>
    </recommendedName>
</protein>
<evidence type="ECO:0008006" key="4">
    <source>
        <dbReference type="Google" id="ProtNLM"/>
    </source>
</evidence>
<feature type="chain" id="PRO_5045613512" description="Calcium-binding protein" evidence="1">
    <location>
        <begin position="21"/>
        <end position="273"/>
    </location>
</feature>
<dbReference type="Proteomes" id="UP001595839">
    <property type="component" value="Unassembled WGS sequence"/>
</dbReference>
<organism evidence="2 3">
    <name type="scientific">Streptomyces vulcanius</name>
    <dbReference type="NCBI Taxonomy" id="1441876"/>
    <lineage>
        <taxon>Bacteria</taxon>
        <taxon>Bacillati</taxon>
        <taxon>Actinomycetota</taxon>
        <taxon>Actinomycetes</taxon>
        <taxon>Kitasatosporales</taxon>
        <taxon>Streptomycetaceae</taxon>
        <taxon>Streptomyces</taxon>
    </lineage>
</organism>
<comment type="caution">
    <text evidence="2">The sequence shown here is derived from an EMBL/GenBank/DDBJ whole genome shotgun (WGS) entry which is preliminary data.</text>
</comment>
<keyword evidence="1" id="KW-0732">Signal</keyword>
<name>A0ABV9B0X8_9ACTN</name>